<evidence type="ECO:0000313" key="6">
    <source>
        <dbReference type="Proteomes" id="UP000305524"/>
    </source>
</evidence>
<dbReference type="InterPro" id="IPR010499">
    <property type="entry name" value="AraC_E-bd"/>
</dbReference>
<dbReference type="SMART" id="SM00871">
    <property type="entry name" value="AraC_E_bind"/>
    <property type="match status" value="1"/>
</dbReference>
<dbReference type="InterPro" id="IPR018062">
    <property type="entry name" value="HTH_AraC-typ_CS"/>
</dbReference>
<dbReference type="InterPro" id="IPR009057">
    <property type="entry name" value="Homeodomain-like_sf"/>
</dbReference>
<dbReference type="InterPro" id="IPR050908">
    <property type="entry name" value="SmbC-like"/>
</dbReference>
<dbReference type="Pfam" id="PF06445">
    <property type="entry name" value="GyrI-like"/>
    <property type="match status" value="1"/>
</dbReference>
<dbReference type="InterPro" id="IPR029442">
    <property type="entry name" value="GyrI-like"/>
</dbReference>
<dbReference type="SUPFAM" id="SSF55136">
    <property type="entry name" value="Probable bacterial effector-binding domain"/>
    <property type="match status" value="1"/>
</dbReference>
<sequence>MSNKSNRNLEIVIPILVYIQANLHEDLDLKVVAKKAGLSPFHFHRMFKNVVGETLKKYVLRIKLEKAAFALKYWDEKILSISNELGFQNPESFTRAFKREFQYTPKDYRQQFRKGELSLEERQSFLNQMTNIFEISPVTLKHVSPIDVAFIRNTGPYEDVDTRLFHKLIQWEKDKKIYRNDCFLLGVGHDAPTITPKELLRFDCCIEVNQPFHPEGQISYQRLEGGQFATVTYVGPYGMNMKHAYQKLYQEIQHNKNIEFVGIPVVEIYRKTTINPSYQLNQTDIYVPIRMK</sequence>
<keyword evidence="3" id="KW-0804">Transcription</keyword>
<dbReference type="SUPFAM" id="SSF46689">
    <property type="entry name" value="Homeodomain-like"/>
    <property type="match status" value="2"/>
</dbReference>
<reference evidence="5 6" key="1">
    <citation type="journal article" date="2019" name="Environ. Microbiol.">
        <title>An active ?-lactamase is a part of an orchestrated cell wall stress resistance network of Bacillus subtilis and related rhizosphere species.</title>
        <authorList>
            <person name="Bucher T."/>
            <person name="Keren-Paz A."/>
            <person name="Hausser J."/>
            <person name="Olender T."/>
            <person name="Cytryn E."/>
            <person name="Kolodkin-Gal I."/>
        </authorList>
    </citation>
    <scope>NUCLEOTIDE SEQUENCE [LARGE SCALE GENOMIC DNA]</scope>
    <source>
        <strain evidence="5 6">I186</strain>
    </source>
</reference>
<dbReference type="PANTHER" id="PTHR40055:SF1">
    <property type="entry name" value="TRANSCRIPTIONAL REGULATOR YGIV-RELATED"/>
    <property type="match status" value="1"/>
</dbReference>
<comment type="caution">
    <text evidence="5">The sequence shown here is derived from an EMBL/GenBank/DDBJ whole genome shotgun (WGS) entry which is preliminary data.</text>
</comment>
<protein>
    <submittedName>
        <fullName evidence="5">AraC family transcriptional regulator</fullName>
    </submittedName>
</protein>
<evidence type="ECO:0000256" key="2">
    <source>
        <dbReference type="ARBA" id="ARBA00023125"/>
    </source>
</evidence>
<dbReference type="Gene3D" id="3.20.80.10">
    <property type="entry name" value="Regulatory factor, effector binding domain"/>
    <property type="match status" value="1"/>
</dbReference>
<gene>
    <name evidence="5" type="ORF">FC701_22120</name>
</gene>
<dbReference type="PRINTS" id="PR00032">
    <property type="entry name" value="HTHARAC"/>
</dbReference>
<dbReference type="AlphaFoldDB" id="A0A4U3A4D8"/>
<dbReference type="InterPro" id="IPR011256">
    <property type="entry name" value="Reg_factor_effector_dom_sf"/>
</dbReference>
<evidence type="ECO:0000256" key="1">
    <source>
        <dbReference type="ARBA" id="ARBA00023015"/>
    </source>
</evidence>
<accession>A0A4U3A4D8</accession>
<proteinExistence type="predicted"/>
<dbReference type="GO" id="GO:0003700">
    <property type="term" value="F:DNA-binding transcription factor activity"/>
    <property type="evidence" value="ECO:0007669"/>
    <property type="project" value="InterPro"/>
</dbReference>
<dbReference type="EMBL" id="SZOD01000590">
    <property type="protein sequence ID" value="TKI82248.1"/>
    <property type="molecule type" value="Genomic_DNA"/>
</dbReference>
<evidence type="ECO:0000256" key="3">
    <source>
        <dbReference type="ARBA" id="ARBA00023163"/>
    </source>
</evidence>
<organism evidence="5 6">
    <name type="scientific">Bacillus mycoides</name>
    <dbReference type="NCBI Taxonomy" id="1405"/>
    <lineage>
        <taxon>Bacteria</taxon>
        <taxon>Bacillati</taxon>
        <taxon>Bacillota</taxon>
        <taxon>Bacilli</taxon>
        <taxon>Bacillales</taxon>
        <taxon>Bacillaceae</taxon>
        <taxon>Bacillus</taxon>
        <taxon>Bacillus cereus group</taxon>
    </lineage>
</organism>
<dbReference type="InterPro" id="IPR018060">
    <property type="entry name" value="HTH_AraC"/>
</dbReference>
<dbReference type="InterPro" id="IPR020449">
    <property type="entry name" value="Tscrpt_reg_AraC-type_HTH"/>
</dbReference>
<keyword evidence="2" id="KW-0238">DNA-binding</keyword>
<dbReference type="PROSITE" id="PS00041">
    <property type="entry name" value="HTH_ARAC_FAMILY_1"/>
    <property type="match status" value="1"/>
</dbReference>
<dbReference type="PROSITE" id="PS01124">
    <property type="entry name" value="HTH_ARAC_FAMILY_2"/>
    <property type="match status" value="1"/>
</dbReference>
<name>A0A4U3A4D8_BACMY</name>
<dbReference type="PANTHER" id="PTHR40055">
    <property type="entry name" value="TRANSCRIPTIONAL REGULATOR YGIV-RELATED"/>
    <property type="match status" value="1"/>
</dbReference>
<evidence type="ECO:0000313" key="5">
    <source>
        <dbReference type="EMBL" id="TKI82248.1"/>
    </source>
</evidence>
<keyword evidence="1" id="KW-0805">Transcription regulation</keyword>
<feature type="domain" description="HTH araC/xylS-type" evidence="4">
    <location>
        <begin position="13"/>
        <end position="111"/>
    </location>
</feature>
<dbReference type="GO" id="GO:0043565">
    <property type="term" value="F:sequence-specific DNA binding"/>
    <property type="evidence" value="ECO:0007669"/>
    <property type="project" value="InterPro"/>
</dbReference>
<dbReference type="Proteomes" id="UP000305524">
    <property type="component" value="Unassembled WGS sequence"/>
</dbReference>
<dbReference type="Gene3D" id="1.10.10.60">
    <property type="entry name" value="Homeodomain-like"/>
    <property type="match status" value="2"/>
</dbReference>
<dbReference type="Pfam" id="PF12833">
    <property type="entry name" value="HTH_18"/>
    <property type="match status" value="1"/>
</dbReference>
<dbReference type="SMART" id="SM00342">
    <property type="entry name" value="HTH_ARAC"/>
    <property type="match status" value="1"/>
</dbReference>
<evidence type="ECO:0000259" key="4">
    <source>
        <dbReference type="PROSITE" id="PS01124"/>
    </source>
</evidence>